<name>A0ABZ0L0F5_9BACL</name>
<evidence type="ECO:0000313" key="8">
    <source>
        <dbReference type="EMBL" id="WOV86110.1"/>
    </source>
</evidence>
<evidence type="ECO:0000256" key="5">
    <source>
        <dbReference type="ARBA" id="ARBA00023136"/>
    </source>
</evidence>
<evidence type="ECO:0000256" key="2">
    <source>
        <dbReference type="ARBA" id="ARBA00022475"/>
    </source>
</evidence>
<keyword evidence="5 7" id="KW-0472">Membrane</keyword>
<feature type="compositionally biased region" description="Polar residues" evidence="6">
    <location>
        <begin position="64"/>
        <end position="73"/>
    </location>
</feature>
<keyword evidence="3 7" id="KW-0812">Transmembrane</keyword>
<feature type="transmembrane region" description="Helical" evidence="7">
    <location>
        <begin position="79"/>
        <end position="100"/>
    </location>
</feature>
<dbReference type="Pfam" id="PF04347">
    <property type="entry name" value="FliO"/>
    <property type="match status" value="1"/>
</dbReference>
<reference evidence="8 9" key="1">
    <citation type="submission" date="2023-06" db="EMBL/GenBank/DDBJ databases">
        <title>Sporosarcina sp. nov., isolated from Korean tranditional fermented seafood 'Jeotgal'.</title>
        <authorList>
            <person name="Yang A.I."/>
            <person name="Shin N.-R."/>
        </authorList>
    </citation>
    <scope>NUCLEOTIDE SEQUENCE [LARGE SCALE GENOMIC DNA]</scope>
    <source>
        <strain evidence="8 9">T2O-4</strain>
    </source>
</reference>
<protein>
    <submittedName>
        <fullName evidence="8">Flagellar biosynthetic protein FliO</fullName>
    </submittedName>
</protein>
<organism evidence="8 9">
    <name type="scientific">Sporosarcina oncorhynchi</name>
    <dbReference type="NCBI Taxonomy" id="3056444"/>
    <lineage>
        <taxon>Bacteria</taxon>
        <taxon>Bacillati</taxon>
        <taxon>Bacillota</taxon>
        <taxon>Bacilli</taxon>
        <taxon>Bacillales</taxon>
        <taxon>Caryophanaceae</taxon>
        <taxon>Sporosarcina</taxon>
    </lineage>
</organism>
<dbReference type="RefSeq" id="WP_317964957.1">
    <property type="nucleotide sequence ID" value="NZ_CP129118.1"/>
</dbReference>
<dbReference type="InterPro" id="IPR022781">
    <property type="entry name" value="Flagellar_biosynth_FliO"/>
</dbReference>
<feature type="region of interest" description="Disordered" evidence="6">
    <location>
        <begin position="49"/>
        <end position="73"/>
    </location>
</feature>
<feature type="compositionally biased region" description="Basic and acidic residues" evidence="6">
    <location>
        <begin position="49"/>
        <end position="62"/>
    </location>
</feature>
<proteinExistence type="predicted"/>
<gene>
    <name evidence="8" type="ORF">QWT69_09085</name>
</gene>
<comment type="subcellular location">
    <subcellularLocation>
        <location evidence="1">Cell membrane</location>
    </subcellularLocation>
</comment>
<evidence type="ECO:0000256" key="7">
    <source>
        <dbReference type="SAM" id="Phobius"/>
    </source>
</evidence>
<evidence type="ECO:0000256" key="3">
    <source>
        <dbReference type="ARBA" id="ARBA00022692"/>
    </source>
</evidence>
<keyword evidence="8" id="KW-0969">Cilium</keyword>
<evidence type="ECO:0000256" key="4">
    <source>
        <dbReference type="ARBA" id="ARBA00022989"/>
    </source>
</evidence>
<keyword evidence="9" id="KW-1185">Reference proteome</keyword>
<keyword evidence="8" id="KW-0282">Flagellum</keyword>
<evidence type="ECO:0000256" key="1">
    <source>
        <dbReference type="ARBA" id="ARBA00004236"/>
    </source>
</evidence>
<keyword evidence="8" id="KW-0966">Cell projection</keyword>
<keyword evidence="4 7" id="KW-1133">Transmembrane helix</keyword>
<dbReference type="EMBL" id="CP129118">
    <property type="protein sequence ID" value="WOV86110.1"/>
    <property type="molecule type" value="Genomic_DNA"/>
</dbReference>
<evidence type="ECO:0000313" key="9">
    <source>
        <dbReference type="Proteomes" id="UP001303902"/>
    </source>
</evidence>
<keyword evidence="2" id="KW-1003">Cell membrane</keyword>
<dbReference type="Proteomes" id="UP001303902">
    <property type="component" value="Chromosome"/>
</dbReference>
<accession>A0ABZ0L0F5</accession>
<sequence length="231" mass="26439">MRVAIILTKSLPFILVCLLFFTLPSLVVFAESDNDTFLSDFYKTGKDEKDETPIMEEKDEPAANRSTSEAASGSSWGDYIRMIFAFIFVIALLLALLKFLNRKNRMFEQHRLMKNMGGLSLGQQKSIQLVMIGDTYYLVGVGDEVRLLKEIVDPEEIRQLESYLGEDGINPSSGFVSKIITFISERRNGSSDNQSEQEDFKNIFATRLDELKSERQKHLSRLEEKESRKDE</sequence>
<evidence type="ECO:0000256" key="6">
    <source>
        <dbReference type="SAM" id="MobiDB-lite"/>
    </source>
</evidence>